<evidence type="ECO:0000313" key="2">
    <source>
        <dbReference type="EMBL" id="AWN43684.1"/>
    </source>
</evidence>
<proteinExistence type="predicted"/>
<reference evidence="3" key="1">
    <citation type="submission" date="2018-05" db="EMBL/GenBank/DDBJ databases">
        <title>Complete Genome Sequence of Methylobacterium sp. 17SD2-17.</title>
        <authorList>
            <person name="Srinivasan S."/>
        </authorList>
    </citation>
    <scope>NUCLEOTIDE SEQUENCE [LARGE SCALE GENOMIC DNA]</scope>
    <source>
        <strain evidence="3">17SD2-17</strain>
    </source>
</reference>
<dbReference type="EMBL" id="CP029550">
    <property type="protein sequence ID" value="AWN43684.1"/>
    <property type="molecule type" value="Genomic_DNA"/>
</dbReference>
<dbReference type="Proteomes" id="UP000245926">
    <property type="component" value="Chromosome"/>
</dbReference>
<evidence type="ECO:0000256" key="1">
    <source>
        <dbReference type="SAM" id="MobiDB-lite"/>
    </source>
</evidence>
<evidence type="ECO:0000313" key="3">
    <source>
        <dbReference type="Proteomes" id="UP000245926"/>
    </source>
</evidence>
<organism evidence="2 3">
    <name type="scientific">Methylobacterium durans</name>
    <dbReference type="NCBI Taxonomy" id="2202825"/>
    <lineage>
        <taxon>Bacteria</taxon>
        <taxon>Pseudomonadati</taxon>
        <taxon>Pseudomonadota</taxon>
        <taxon>Alphaproteobacteria</taxon>
        <taxon>Hyphomicrobiales</taxon>
        <taxon>Methylobacteriaceae</taxon>
        <taxon>Methylobacterium</taxon>
    </lineage>
</organism>
<feature type="region of interest" description="Disordered" evidence="1">
    <location>
        <begin position="29"/>
        <end position="67"/>
    </location>
</feature>
<protein>
    <submittedName>
        <fullName evidence="2">Uncharacterized protein</fullName>
    </submittedName>
</protein>
<dbReference type="AlphaFoldDB" id="A0A2U8WBY6"/>
<sequence length="169" mass="17890">MFARLHAVGTACLNGLRTGLDRVAAPRDRLPAAEAPPEPRTVPSTVRSGGSQVPQGAHDLRGPDPRPMRERLVDVMLFLLGQTPDPTREDWLGAIDDLFGELDESEKQRLAEAGMALVSTHARPAAPLRLVHANPAAAQTKPAAPNQPAATPKRLAAEGGRAARLEAVA</sequence>
<accession>A0A2U8WBY6</accession>
<dbReference type="OrthoDB" id="8005777at2"/>
<feature type="compositionally biased region" description="Polar residues" evidence="1">
    <location>
        <begin position="42"/>
        <end position="54"/>
    </location>
</feature>
<name>A0A2U8WBY6_9HYPH</name>
<gene>
    <name evidence="2" type="ORF">DK389_28190</name>
</gene>
<keyword evidence="3" id="KW-1185">Reference proteome</keyword>
<dbReference type="KEGG" id="mets:DK389_28190"/>
<feature type="compositionally biased region" description="Basic and acidic residues" evidence="1">
    <location>
        <begin position="58"/>
        <end position="67"/>
    </location>
</feature>
<feature type="region of interest" description="Disordered" evidence="1">
    <location>
        <begin position="136"/>
        <end position="169"/>
    </location>
</feature>